<name>A0A1F5YTM3_9BACT</name>
<feature type="transmembrane region" description="Helical" evidence="1">
    <location>
        <begin position="6"/>
        <end position="26"/>
    </location>
</feature>
<accession>A0A1F5YTM3</accession>
<keyword evidence="1" id="KW-0472">Membrane</keyword>
<comment type="caution">
    <text evidence="2">The sequence shown here is derived from an EMBL/GenBank/DDBJ whole genome shotgun (WGS) entry which is preliminary data.</text>
</comment>
<protein>
    <submittedName>
        <fullName evidence="2">Uncharacterized protein</fullName>
    </submittedName>
</protein>
<evidence type="ECO:0000313" key="2">
    <source>
        <dbReference type="EMBL" id="OGG03558.1"/>
    </source>
</evidence>
<dbReference type="AlphaFoldDB" id="A0A1F5YTM3"/>
<reference evidence="2 3" key="1">
    <citation type="journal article" date="2016" name="Nat. Commun.">
        <title>Thousands of microbial genomes shed light on interconnected biogeochemical processes in an aquifer system.</title>
        <authorList>
            <person name="Anantharaman K."/>
            <person name="Brown C.T."/>
            <person name="Hug L.A."/>
            <person name="Sharon I."/>
            <person name="Castelle C.J."/>
            <person name="Probst A.J."/>
            <person name="Thomas B.C."/>
            <person name="Singh A."/>
            <person name="Wilkins M.J."/>
            <person name="Karaoz U."/>
            <person name="Brodie E.L."/>
            <person name="Williams K.H."/>
            <person name="Hubbard S.S."/>
            <person name="Banfield J.F."/>
        </authorList>
    </citation>
    <scope>NUCLEOTIDE SEQUENCE [LARGE SCALE GENOMIC DNA]</scope>
</reference>
<proteinExistence type="predicted"/>
<evidence type="ECO:0000313" key="3">
    <source>
        <dbReference type="Proteomes" id="UP000176665"/>
    </source>
</evidence>
<sequence length="105" mass="11559">MLSFLIILLIILYLTGFISIPSLSFLHRTLFYLNGRAVSVWDILILSVILYLLGFLQGPLRGIATILLILWILSVLGIIAISGFANLILALLLVGLILHLLGISF</sequence>
<organism evidence="2 3">
    <name type="scientific">Candidatus Gottesmanbacteria bacterium RBG_16_37_8</name>
    <dbReference type="NCBI Taxonomy" id="1798371"/>
    <lineage>
        <taxon>Bacteria</taxon>
        <taxon>Candidatus Gottesmaniibacteriota</taxon>
    </lineage>
</organism>
<evidence type="ECO:0000256" key="1">
    <source>
        <dbReference type="SAM" id="Phobius"/>
    </source>
</evidence>
<feature type="transmembrane region" description="Helical" evidence="1">
    <location>
        <begin position="68"/>
        <end position="101"/>
    </location>
</feature>
<keyword evidence="1" id="KW-0812">Transmembrane</keyword>
<dbReference type="EMBL" id="MFJA01000022">
    <property type="protein sequence ID" value="OGG03558.1"/>
    <property type="molecule type" value="Genomic_DNA"/>
</dbReference>
<feature type="transmembrane region" description="Helical" evidence="1">
    <location>
        <begin position="38"/>
        <end position="56"/>
    </location>
</feature>
<gene>
    <name evidence="2" type="ORF">A2W14_03170</name>
</gene>
<keyword evidence="1" id="KW-1133">Transmembrane helix</keyword>
<dbReference type="Proteomes" id="UP000176665">
    <property type="component" value="Unassembled WGS sequence"/>
</dbReference>